<comment type="caution">
    <text evidence="2">The sequence shown here is derived from an EMBL/GenBank/DDBJ whole genome shotgun (WGS) entry which is preliminary data.</text>
</comment>
<reference evidence="2 3" key="1">
    <citation type="journal article" date="2018" name="Sci. Rep.">
        <title>Comparative analysis of the Pocillopora damicornis genome highlights role of immune system in coral evolution.</title>
        <authorList>
            <person name="Cunning R."/>
            <person name="Bay R.A."/>
            <person name="Gillette P."/>
            <person name="Baker A.C."/>
            <person name="Traylor-Knowles N."/>
        </authorList>
    </citation>
    <scope>NUCLEOTIDE SEQUENCE [LARGE SCALE GENOMIC DNA]</scope>
    <source>
        <strain evidence="2">RSMAS</strain>
        <tissue evidence="2">Whole animal</tissue>
    </source>
</reference>
<feature type="compositionally biased region" description="Polar residues" evidence="1">
    <location>
        <begin position="491"/>
        <end position="501"/>
    </location>
</feature>
<dbReference type="EMBL" id="RCHS01002783">
    <property type="protein sequence ID" value="RMX45774.1"/>
    <property type="molecule type" value="Genomic_DNA"/>
</dbReference>
<feature type="region of interest" description="Disordered" evidence="1">
    <location>
        <begin position="42"/>
        <end position="119"/>
    </location>
</feature>
<organism evidence="2 3">
    <name type="scientific">Pocillopora damicornis</name>
    <name type="common">Cauliflower coral</name>
    <name type="synonym">Millepora damicornis</name>
    <dbReference type="NCBI Taxonomy" id="46731"/>
    <lineage>
        <taxon>Eukaryota</taxon>
        <taxon>Metazoa</taxon>
        <taxon>Cnidaria</taxon>
        <taxon>Anthozoa</taxon>
        <taxon>Hexacorallia</taxon>
        <taxon>Scleractinia</taxon>
        <taxon>Astrocoeniina</taxon>
        <taxon>Pocilloporidae</taxon>
        <taxon>Pocillopora</taxon>
    </lineage>
</organism>
<name>A0A3M6TWV3_POCDA</name>
<evidence type="ECO:0000256" key="1">
    <source>
        <dbReference type="SAM" id="MobiDB-lite"/>
    </source>
</evidence>
<feature type="region of interest" description="Disordered" evidence="1">
    <location>
        <begin position="667"/>
        <end position="690"/>
    </location>
</feature>
<keyword evidence="3" id="KW-1185">Reference proteome</keyword>
<evidence type="ECO:0000313" key="3">
    <source>
        <dbReference type="Proteomes" id="UP000275408"/>
    </source>
</evidence>
<protein>
    <submittedName>
        <fullName evidence="2">Uncharacterized protein</fullName>
    </submittedName>
</protein>
<feature type="region of interest" description="Disordered" evidence="1">
    <location>
        <begin position="424"/>
        <end position="609"/>
    </location>
</feature>
<feature type="compositionally biased region" description="Basic and acidic residues" evidence="1">
    <location>
        <begin position="450"/>
        <end position="464"/>
    </location>
</feature>
<feature type="compositionally biased region" description="Polar residues" evidence="1">
    <location>
        <begin position="86"/>
        <end position="95"/>
    </location>
</feature>
<feature type="compositionally biased region" description="Low complexity" evidence="1">
    <location>
        <begin position="571"/>
        <end position="583"/>
    </location>
</feature>
<feature type="region of interest" description="Disordered" evidence="1">
    <location>
        <begin position="1"/>
        <end position="27"/>
    </location>
</feature>
<feature type="compositionally biased region" description="Polar residues" evidence="1">
    <location>
        <begin position="584"/>
        <end position="609"/>
    </location>
</feature>
<feature type="region of interest" description="Disordered" evidence="1">
    <location>
        <begin position="372"/>
        <end position="405"/>
    </location>
</feature>
<feature type="compositionally biased region" description="Basic and acidic residues" evidence="1">
    <location>
        <begin position="76"/>
        <end position="85"/>
    </location>
</feature>
<dbReference type="Proteomes" id="UP000275408">
    <property type="component" value="Unassembled WGS sequence"/>
</dbReference>
<feature type="compositionally biased region" description="Polar residues" evidence="1">
    <location>
        <begin position="1"/>
        <end position="13"/>
    </location>
</feature>
<dbReference type="AlphaFoldDB" id="A0A3M6TWV3"/>
<feature type="compositionally biased region" description="Basic and acidic residues" evidence="1">
    <location>
        <begin position="551"/>
        <end position="570"/>
    </location>
</feature>
<accession>A0A3M6TWV3</accession>
<feature type="compositionally biased region" description="Basic and acidic residues" evidence="1">
    <location>
        <begin position="670"/>
        <end position="690"/>
    </location>
</feature>
<feature type="compositionally biased region" description="Basic and acidic residues" evidence="1">
    <location>
        <begin position="389"/>
        <end position="400"/>
    </location>
</feature>
<sequence length="914" mass="102406">MDGKSSRQTPTFSDNDEERLKPIYAQGKAVKFSKPENIFEKLRNRRNERNTNQQGANVEEDTSTTSRVLKNTLQHGRPERIDTESHFNTSSTQAKLKTLGSPPDGEATESPRLKQSLSAPSISVTREIKEFIPIGHLKVKPQKTEDKRYLCVSTPSILTVVKGNLKMIGETVSHVGTPVMMRAPNKVQLSSSPQFLRAMSPVACFTKPPGNKNASNVNHSKFVNVSVIQPSTRAEITSGELDSAVESRNIMTKEKLKIKSLEEQMVAKESEVLPSAKQQGSPILQRVRSLSCLSKEPNSAAEVKIVDNSNVSTHSKSPQSMEVGTAVVVINEEERQREVPKGTRSPQLKSVNKVGAMVDCWQKNKKVTFTAPRSPQLRRANKLNAMVDSGDKKSQREIHTGARSPKLKKADTLKVLFDSVEKSYKELKKDPRLSTSQLKRADVPNVETDTGEKSEKEMHTEPKSPRSKRTNKVKVSFEDGENGGKKEHVRSSCSQLKETNTSSGVVSSMEEEENDTNLVPRNSELKKTDTPSGIVNSEKESQNETQIDIIKAQDQEGELFPKETKLHSSDDSSSNSLTPSSPKLQSTSRNPPLQPERNSSGSTIVSNDASSLDKSKIYRSPKLNRARACARLVAFDPWINEHGTLEEQTSSCKGIYKVNRSRSLSVPLAEKSEKENDNYPKKETVQQENHDRNNFAKICDHVPLPSNQKQTRHLLSTDEVSFMRKSTGDIQEALQTCSKELEPLWDPFEEVESAMGFEINQPNETSIEQGSYNQMTLSPCADRRPAYRTRASSMSKVHEASDDKTFAGNLTAFTLKTHLSAFHKPVKFREITEPLKKSKWFHALSQIRSDGDFRTAMLEIQKQKEREKASGKKKPSVAASFEEIRRCRYLRIPEHYQVQSKAFQDSSSDVDWHK</sequence>
<evidence type="ECO:0000313" key="2">
    <source>
        <dbReference type="EMBL" id="RMX45774.1"/>
    </source>
</evidence>
<gene>
    <name evidence="2" type="ORF">pdam_00004160</name>
</gene>
<feature type="compositionally biased region" description="Polar residues" evidence="1">
    <location>
        <begin position="63"/>
        <end position="74"/>
    </location>
</feature>
<proteinExistence type="predicted"/>